<dbReference type="EMBL" id="JAJEQE010000066">
    <property type="protein sequence ID" value="MCC2150272.1"/>
    <property type="molecule type" value="Genomic_DNA"/>
</dbReference>
<organism evidence="3 4">
    <name type="scientific">Hominisplanchenecus faecis</name>
    <dbReference type="NCBI Taxonomy" id="2885351"/>
    <lineage>
        <taxon>Bacteria</taxon>
        <taxon>Bacillati</taxon>
        <taxon>Bacillota</taxon>
        <taxon>Clostridia</taxon>
        <taxon>Lachnospirales</taxon>
        <taxon>Lachnospiraceae</taxon>
        <taxon>Hominisplanchenecus</taxon>
    </lineage>
</organism>
<comment type="catalytic activity">
    <reaction evidence="2">
        <text>Ni(II)-pyridinium-3,5-bisthiocarboxylate mononucleotide = pyridinium-3,5-bisthiocarboxylate mononucleotide + Ni(2+)</text>
        <dbReference type="Rhea" id="RHEA:54784"/>
        <dbReference type="ChEBI" id="CHEBI:49786"/>
        <dbReference type="ChEBI" id="CHEBI:137372"/>
        <dbReference type="ChEBI" id="CHEBI:137373"/>
        <dbReference type="EC" id="4.99.1.12"/>
    </reaction>
</comment>
<proteinExistence type="inferred from homology"/>
<keyword evidence="2" id="KW-0456">Lyase</keyword>
<name>A0ABS8EYI3_9FIRM</name>
<dbReference type="PANTHER" id="PTHR36566">
    <property type="entry name" value="NICKEL INSERTION PROTEIN-RELATED"/>
    <property type="match status" value="1"/>
</dbReference>
<evidence type="ECO:0000313" key="3">
    <source>
        <dbReference type="EMBL" id="MCC2150272.1"/>
    </source>
</evidence>
<sequence>MGKTLYLECESGISGDMTVAALLDLGADQQVLKKALASLPVQGFDIRISRVKKSGLDACDFDVVLDKEHENHDHDMEYLHGHTHAHNHATEHMHGHDLHNHDAEYIHEHRSFVDILQIIESSSLTERAKKTATDIFSVLADAEAKAHGVPRNQVSFHEVGAVDSIVDILSVAVCLDNLDIDQVIVTELCEGRGTVRCQHGILPIPVPAVTNIVQANHLKLKLTQIEGELVTPTGAAIVAAIRTSDKLPESFFIEKTGLGAGKREYACAGILRAMILESENEKSWMEKDEICKLETNIDDCSGEALGFLMERLMQAGAKDVHYTPVYMKKNRPAYQVNVICKKEDAEKLEKLIFQGTTTIGIRRMYMERSILKREAAEIDTPFGKMKVKVCDLPDGKRIYPEYEEVARICRETGLSYYEVSGIFLDTLYTERYNEESNRKQE</sequence>
<keyword evidence="1 2" id="KW-0533">Nickel</keyword>
<dbReference type="PANTHER" id="PTHR36566:SF1">
    <property type="entry name" value="PYRIDINIUM-3,5-BISTHIOCARBOXYLIC ACID MONONUCLEOTIDE NICKEL INSERTION PROTEIN"/>
    <property type="match status" value="1"/>
</dbReference>
<comment type="similarity">
    <text evidence="2">Belongs to the LarC family.</text>
</comment>
<dbReference type="Proteomes" id="UP001299235">
    <property type="component" value="Unassembled WGS sequence"/>
</dbReference>
<gene>
    <name evidence="2 3" type="primary">larC</name>
    <name evidence="3" type="ORF">LKD42_13655</name>
</gene>
<comment type="caution">
    <text evidence="3">The sequence shown here is derived from an EMBL/GenBank/DDBJ whole genome shotgun (WGS) entry which is preliminary data.</text>
</comment>
<comment type="function">
    <text evidence="2">Involved in the biosynthesis of a nickel-pincer cofactor ((SCS)Ni(II) pincer complex). Binds Ni(2+), and functions in nickel delivery to pyridinium-3,5-bisthiocarboxylic acid mononucleotide (P2TMN), to form the mature cofactor. Is thus probably required for the activation of nickel-pincer cofactor-dependent enzymes.</text>
</comment>
<protein>
    <recommendedName>
        <fullName evidence="2">Pyridinium-3,5-bisthiocarboxylic acid mononucleotide nickel insertion protein</fullName>
        <shortName evidence="2">P2TMN nickel insertion protein</shortName>
        <ecNumber evidence="2">4.99.1.12</ecNumber>
    </recommendedName>
    <alternativeName>
        <fullName evidence="2">Nickel-pincer cofactor biosynthesis protein LarC</fullName>
    </alternativeName>
</protein>
<evidence type="ECO:0000256" key="2">
    <source>
        <dbReference type="HAMAP-Rule" id="MF_01074"/>
    </source>
</evidence>
<dbReference type="HAMAP" id="MF_01074">
    <property type="entry name" value="LarC"/>
    <property type="match status" value="1"/>
</dbReference>
<dbReference type="RefSeq" id="WP_248836030.1">
    <property type="nucleotide sequence ID" value="NZ_JAJEQE010000066.1"/>
</dbReference>
<dbReference type="Pfam" id="PF01969">
    <property type="entry name" value="Ni_insertion"/>
    <property type="match status" value="1"/>
</dbReference>
<dbReference type="NCBIfam" id="TIGR00299">
    <property type="entry name" value="nickel pincer cofactor biosynthesis protein LarC"/>
    <property type="match status" value="1"/>
</dbReference>
<evidence type="ECO:0000256" key="1">
    <source>
        <dbReference type="ARBA" id="ARBA00022596"/>
    </source>
</evidence>
<reference evidence="3 4" key="1">
    <citation type="submission" date="2021-10" db="EMBL/GenBank/DDBJ databases">
        <title>Anaerobic single-cell dispensing facilitates the cultivation of human gut bacteria.</title>
        <authorList>
            <person name="Afrizal A."/>
        </authorList>
    </citation>
    <scope>NUCLEOTIDE SEQUENCE [LARGE SCALE GENOMIC DNA]</scope>
    <source>
        <strain evidence="3 4">CLA-AA-H246</strain>
    </source>
</reference>
<dbReference type="InterPro" id="IPR002822">
    <property type="entry name" value="Ni_insertion"/>
</dbReference>
<keyword evidence="4" id="KW-1185">Reference proteome</keyword>
<evidence type="ECO:0000313" key="4">
    <source>
        <dbReference type="Proteomes" id="UP001299235"/>
    </source>
</evidence>
<dbReference type="Gene3D" id="3.30.70.1380">
    <property type="entry name" value="Transcriptional regulatory protein pf0864 domain like"/>
    <property type="match status" value="1"/>
</dbReference>
<accession>A0ABS8EYI3</accession>
<dbReference type="EC" id="4.99.1.12" evidence="2"/>